<dbReference type="GO" id="GO:0006281">
    <property type="term" value="P:DNA repair"/>
    <property type="evidence" value="ECO:0007669"/>
    <property type="project" value="UniProtKB-KW"/>
</dbReference>
<dbReference type="CDD" id="cd01700">
    <property type="entry name" value="PolY_Pol_V_umuC"/>
    <property type="match status" value="1"/>
</dbReference>
<evidence type="ECO:0000313" key="8">
    <source>
        <dbReference type="Proteomes" id="UP000608345"/>
    </source>
</evidence>
<evidence type="ECO:0000259" key="6">
    <source>
        <dbReference type="PROSITE" id="PS50173"/>
    </source>
</evidence>
<proteinExistence type="inferred from homology"/>
<dbReference type="InterPro" id="IPR025188">
    <property type="entry name" value="DUF4113"/>
</dbReference>
<dbReference type="GO" id="GO:0003887">
    <property type="term" value="F:DNA-directed DNA polymerase activity"/>
    <property type="evidence" value="ECO:0007669"/>
    <property type="project" value="TreeGrafter"/>
</dbReference>
<dbReference type="Proteomes" id="UP000608345">
    <property type="component" value="Unassembled WGS sequence"/>
</dbReference>
<dbReference type="SUPFAM" id="SSF56672">
    <property type="entry name" value="DNA/RNA polymerases"/>
    <property type="match status" value="1"/>
</dbReference>
<dbReference type="InterPro" id="IPR017961">
    <property type="entry name" value="DNA_pol_Y-fam_little_finger"/>
</dbReference>
<keyword evidence="5" id="KW-0742">SOS response</keyword>
<evidence type="ECO:0000313" key="7">
    <source>
        <dbReference type="EMBL" id="GGW75686.1"/>
    </source>
</evidence>
<dbReference type="Pfam" id="PF13438">
    <property type="entry name" value="DUF4113"/>
    <property type="match status" value="1"/>
</dbReference>
<dbReference type="GO" id="GO:0003684">
    <property type="term" value="F:damaged DNA binding"/>
    <property type="evidence" value="ECO:0007669"/>
    <property type="project" value="InterPro"/>
</dbReference>
<dbReference type="PANTHER" id="PTHR11076">
    <property type="entry name" value="DNA REPAIR POLYMERASE UMUC / TRANSFERASE FAMILY MEMBER"/>
    <property type="match status" value="1"/>
</dbReference>
<feature type="domain" description="UmuC" evidence="6">
    <location>
        <begin position="4"/>
        <end position="188"/>
    </location>
</feature>
<dbReference type="Pfam" id="PF11799">
    <property type="entry name" value="IMS_C"/>
    <property type="match status" value="1"/>
</dbReference>
<dbReference type="PROSITE" id="PS50173">
    <property type="entry name" value="UMUC"/>
    <property type="match status" value="1"/>
</dbReference>
<dbReference type="Gene3D" id="3.40.1170.60">
    <property type="match status" value="1"/>
</dbReference>
<keyword evidence="8" id="KW-1185">Reference proteome</keyword>
<protein>
    <submittedName>
        <fullName evidence="7">DNA polymerase V subunit UmuC</fullName>
    </submittedName>
</protein>
<comment type="caution">
    <text evidence="7">The sequence shown here is derived from an EMBL/GenBank/DDBJ whole genome shotgun (WGS) entry which is preliminary data.</text>
</comment>
<dbReference type="InterPro" id="IPR050116">
    <property type="entry name" value="DNA_polymerase-Y"/>
</dbReference>
<evidence type="ECO:0000256" key="5">
    <source>
        <dbReference type="ARBA" id="ARBA00023236"/>
    </source>
</evidence>
<dbReference type="GO" id="GO:0009432">
    <property type="term" value="P:SOS response"/>
    <property type="evidence" value="ECO:0007669"/>
    <property type="project" value="UniProtKB-KW"/>
</dbReference>
<dbReference type="PANTHER" id="PTHR11076:SF34">
    <property type="entry name" value="PROTEIN UMUC"/>
    <property type="match status" value="1"/>
</dbReference>
<dbReference type="InterPro" id="IPR001126">
    <property type="entry name" value="UmuC"/>
</dbReference>
<accession>A0A918JDK7</accession>
<sequence length="424" mass="47474">MTAFALIDGNCFYCSCERVFNPSLKGKPLIVLSNNDGCAISRTDEAKALGIAMGAPWFQIKHLESRGLVGLSANFPLYGDMSERMMRIISRFAPVQEVYSIDESFLDLSGIRQNMTWYGQQIRHQVLRDVGIPTCVGIGPTKTLAKLANHMAKKQPQWDGVCDLTSLSRQDLGRAMRNIKVGEVWGVGKKISQRLNNMGISTALDLARLNPETARKEFSIVLAKTIQELRGTSRITFETDMEPKKQIISSRSFGFPVTSLRQLAHAVSEFTAIACSKLRQQGSMAGGLSVFIRTSPFRPGRQYGASYLVYLNTPSSDTIAHTQAALSALQKLFRPGFNYAKAGVMLLDIEDSQIIQQELFSVEPEYEKRERLMHTLDAINRQFGRNTLKIAATGIHAKDNWFMRQERKTQGYTTNWNELMVVQA</sequence>
<gene>
    <name evidence="7" type="ORF">GCM10011450_01370</name>
</gene>
<dbReference type="RefSeq" id="WP_189383516.1">
    <property type="nucleotide sequence ID" value="NZ_BAABFY010000002.1"/>
</dbReference>
<dbReference type="Pfam" id="PF00817">
    <property type="entry name" value="IMS"/>
    <property type="match status" value="1"/>
</dbReference>
<keyword evidence="4" id="KW-0234">DNA repair</keyword>
<evidence type="ECO:0000256" key="1">
    <source>
        <dbReference type="ARBA" id="ARBA00010945"/>
    </source>
</evidence>
<dbReference type="Gene3D" id="3.30.70.270">
    <property type="match status" value="1"/>
</dbReference>
<evidence type="ECO:0000256" key="4">
    <source>
        <dbReference type="ARBA" id="ARBA00023204"/>
    </source>
</evidence>
<name>A0A918JDK7_9BURK</name>
<reference evidence="7" key="2">
    <citation type="submission" date="2020-09" db="EMBL/GenBank/DDBJ databases">
        <authorList>
            <person name="Sun Q."/>
            <person name="Kim S."/>
        </authorList>
    </citation>
    <scope>NUCLEOTIDE SEQUENCE</scope>
    <source>
        <strain evidence="7">KCTC 23732</strain>
    </source>
</reference>
<dbReference type="EMBL" id="BMYS01000001">
    <property type="protein sequence ID" value="GGW75686.1"/>
    <property type="molecule type" value="Genomic_DNA"/>
</dbReference>
<dbReference type="InterPro" id="IPR043502">
    <property type="entry name" value="DNA/RNA_pol_sf"/>
</dbReference>
<dbReference type="GO" id="GO:0005829">
    <property type="term" value="C:cytosol"/>
    <property type="evidence" value="ECO:0007669"/>
    <property type="project" value="TreeGrafter"/>
</dbReference>
<organism evidence="7 8">
    <name type="scientific">Advenella faeciporci</name>
    <dbReference type="NCBI Taxonomy" id="797535"/>
    <lineage>
        <taxon>Bacteria</taxon>
        <taxon>Pseudomonadati</taxon>
        <taxon>Pseudomonadota</taxon>
        <taxon>Betaproteobacteria</taxon>
        <taxon>Burkholderiales</taxon>
        <taxon>Alcaligenaceae</taxon>
    </lineage>
</organism>
<dbReference type="InterPro" id="IPR043128">
    <property type="entry name" value="Rev_trsase/Diguanyl_cyclase"/>
</dbReference>
<evidence type="ECO:0000256" key="2">
    <source>
        <dbReference type="ARBA" id="ARBA00022763"/>
    </source>
</evidence>
<keyword evidence="3" id="KW-0741">SOS mutagenesis</keyword>
<dbReference type="AlphaFoldDB" id="A0A918JDK7"/>
<comment type="similarity">
    <text evidence="1">Belongs to the DNA polymerase type-Y family.</text>
</comment>
<keyword evidence="2" id="KW-0227">DNA damage</keyword>
<dbReference type="GO" id="GO:0042276">
    <property type="term" value="P:error-prone translesion synthesis"/>
    <property type="evidence" value="ECO:0007669"/>
    <property type="project" value="TreeGrafter"/>
</dbReference>
<dbReference type="Gene3D" id="1.10.150.20">
    <property type="entry name" value="5' to 3' exonuclease, C-terminal subdomain"/>
    <property type="match status" value="1"/>
</dbReference>
<reference evidence="7" key="1">
    <citation type="journal article" date="2014" name="Int. J. Syst. Evol. Microbiol.">
        <title>Complete genome sequence of Corynebacterium casei LMG S-19264T (=DSM 44701T), isolated from a smear-ripened cheese.</title>
        <authorList>
            <consortium name="US DOE Joint Genome Institute (JGI-PGF)"/>
            <person name="Walter F."/>
            <person name="Albersmeier A."/>
            <person name="Kalinowski J."/>
            <person name="Ruckert C."/>
        </authorList>
    </citation>
    <scope>NUCLEOTIDE SEQUENCE</scope>
    <source>
        <strain evidence="7">KCTC 23732</strain>
    </source>
</reference>
<evidence type="ECO:0000256" key="3">
    <source>
        <dbReference type="ARBA" id="ARBA00023199"/>
    </source>
</evidence>